<evidence type="ECO:0000313" key="5">
    <source>
        <dbReference type="Proteomes" id="UP000034350"/>
    </source>
</evidence>
<evidence type="ECO:0000313" key="4">
    <source>
        <dbReference type="EMBL" id="KKO74151.1"/>
    </source>
</evidence>
<dbReference type="SMART" id="SM01380">
    <property type="entry name" value="Ribosomal_L31e"/>
    <property type="match status" value="1"/>
</dbReference>
<organism evidence="4 5">
    <name type="scientific">Vairimorpha ceranae</name>
    <dbReference type="NCBI Taxonomy" id="40302"/>
    <lineage>
        <taxon>Eukaryota</taxon>
        <taxon>Fungi</taxon>
        <taxon>Fungi incertae sedis</taxon>
        <taxon>Microsporidia</taxon>
        <taxon>Nosematidae</taxon>
        <taxon>Vairimorpha</taxon>
    </lineage>
</organism>
<keyword evidence="2 4" id="KW-0689">Ribosomal protein</keyword>
<dbReference type="VEuPathDB" id="MicrosporidiaDB:NCER_101815"/>
<dbReference type="OrthoDB" id="9739313at2759"/>
<evidence type="ECO:0000256" key="1">
    <source>
        <dbReference type="ARBA" id="ARBA00010808"/>
    </source>
</evidence>
<keyword evidence="3" id="KW-0687">Ribonucleoprotein</keyword>
<dbReference type="VEuPathDB" id="MicrosporidiaDB:G9O61_00g020370"/>
<dbReference type="PANTHER" id="PTHR10956:SF0">
    <property type="entry name" value="60S RIBOSOMAL PROTEIN L31"/>
    <property type="match status" value="1"/>
</dbReference>
<dbReference type="Gene3D" id="3.10.440.10">
    <property type="match status" value="1"/>
</dbReference>
<dbReference type="PANTHER" id="PTHR10956">
    <property type="entry name" value="60S RIBOSOMAL PROTEIN L31"/>
    <property type="match status" value="1"/>
</dbReference>
<protein>
    <submittedName>
        <fullName evidence="4">60s ribosomal protein l31</fullName>
    </submittedName>
</protein>
<dbReference type="SUPFAM" id="SSF54575">
    <property type="entry name" value="Ribosomal protein L31e"/>
    <property type="match status" value="1"/>
</dbReference>
<dbReference type="AlphaFoldDB" id="A0A0F9W8X8"/>
<sequence>MKTALENNKTMELTVNLGKITKGCNWTKKASIAVKKFRKHLKKMLKTDEKITIQKDLNKFIFSKGLRKVPRRVRIKVERIPDKDNAELNVIKCSHVLVGNFKGLKTEVVKE</sequence>
<dbReference type="VEuPathDB" id="MicrosporidiaDB:AAJ76_1100006677"/>
<dbReference type="InterPro" id="IPR023621">
    <property type="entry name" value="Ribosomal_eL31_dom_sf"/>
</dbReference>
<proteinExistence type="inferred from homology"/>
<evidence type="ECO:0000256" key="3">
    <source>
        <dbReference type="ARBA" id="ARBA00023274"/>
    </source>
</evidence>
<dbReference type="Pfam" id="PF01198">
    <property type="entry name" value="Ribosomal_L31e"/>
    <property type="match status" value="1"/>
</dbReference>
<dbReference type="GeneID" id="36318635"/>
<dbReference type="InterPro" id="IPR000054">
    <property type="entry name" value="Ribosomal_eL31"/>
</dbReference>
<dbReference type="EMBL" id="JPQZ01000110">
    <property type="protein sequence ID" value="KKO74151.1"/>
    <property type="molecule type" value="Genomic_DNA"/>
</dbReference>
<dbReference type="OMA" id="EVWKQGI"/>
<dbReference type="Proteomes" id="UP000034350">
    <property type="component" value="Unassembled WGS sequence"/>
</dbReference>
<gene>
    <name evidence="4" type="ORF">AAJ76_1100006677</name>
</gene>
<evidence type="ECO:0000256" key="2">
    <source>
        <dbReference type="ARBA" id="ARBA00022980"/>
    </source>
</evidence>
<dbReference type="GO" id="GO:0022625">
    <property type="term" value="C:cytosolic large ribosomal subunit"/>
    <property type="evidence" value="ECO:0007669"/>
    <property type="project" value="TreeGrafter"/>
</dbReference>
<keyword evidence="5" id="KW-1185">Reference proteome</keyword>
<accession>A0A0F9W8X8</accession>
<reference evidence="4 5" key="1">
    <citation type="journal article" date="2015" name="Environ. Microbiol.">
        <title>Genome analyses suggest the presence of polyploidy and recent human-driven expansions in eight global populations of the honeybee pathogen Nosema ceranae.</title>
        <authorList>
            <person name="Pelin A."/>
            <person name="Selman M."/>
            <person name="Aris-Brosou S."/>
            <person name="Farinelli L."/>
            <person name="Corradi N."/>
        </authorList>
    </citation>
    <scope>NUCLEOTIDE SEQUENCE [LARGE SCALE GENOMIC DNA]</scope>
    <source>
        <strain evidence="4 5">PA08 1199</strain>
    </source>
</reference>
<dbReference type="RefSeq" id="XP_024329893.1">
    <property type="nucleotide sequence ID" value="XM_024473738.1"/>
</dbReference>
<name>A0A0F9W8X8_9MICR</name>
<dbReference type="GO" id="GO:0002181">
    <property type="term" value="P:cytoplasmic translation"/>
    <property type="evidence" value="ECO:0007669"/>
    <property type="project" value="TreeGrafter"/>
</dbReference>
<comment type="caution">
    <text evidence="4">The sequence shown here is derived from an EMBL/GenBank/DDBJ whole genome shotgun (WGS) entry which is preliminary data.</text>
</comment>
<comment type="similarity">
    <text evidence="1">Belongs to the eukaryotic ribosomal protein eL31 family.</text>
</comment>
<dbReference type="GO" id="GO:0003735">
    <property type="term" value="F:structural constituent of ribosome"/>
    <property type="evidence" value="ECO:0007669"/>
    <property type="project" value="InterPro"/>
</dbReference>